<organism evidence="5 6">
    <name type="scientific">Chitinophaga skermanii</name>
    <dbReference type="NCBI Taxonomy" id="331697"/>
    <lineage>
        <taxon>Bacteria</taxon>
        <taxon>Pseudomonadati</taxon>
        <taxon>Bacteroidota</taxon>
        <taxon>Chitinophagia</taxon>
        <taxon>Chitinophagales</taxon>
        <taxon>Chitinophagaceae</taxon>
        <taxon>Chitinophaga</taxon>
    </lineage>
</organism>
<gene>
    <name evidence="5" type="ORF">LX64_00654</name>
</gene>
<dbReference type="EMBL" id="QLLL01000001">
    <property type="protein sequence ID" value="RAJ11047.1"/>
    <property type="molecule type" value="Genomic_DNA"/>
</dbReference>
<evidence type="ECO:0000259" key="3">
    <source>
        <dbReference type="Pfam" id="PF01232"/>
    </source>
</evidence>
<keyword evidence="6" id="KW-1185">Reference proteome</keyword>
<dbReference type="GO" id="GO:0005829">
    <property type="term" value="C:cytosol"/>
    <property type="evidence" value="ECO:0007669"/>
    <property type="project" value="TreeGrafter"/>
</dbReference>
<reference evidence="5 6" key="1">
    <citation type="submission" date="2018-06" db="EMBL/GenBank/DDBJ databases">
        <title>Genomic Encyclopedia of Archaeal and Bacterial Type Strains, Phase II (KMG-II): from individual species to whole genera.</title>
        <authorList>
            <person name="Goeker M."/>
        </authorList>
    </citation>
    <scope>NUCLEOTIDE SEQUENCE [LARGE SCALE GENOMIC DNA]</scope>
    <source>
        <strain evidence="5 6">DSM 23857</strain>
    </source>
</reference>
<feature type="domain" description="Mannitol dehydrogenase N-terminal" evidence="3">
    <location>
        <begin position="27"/>
        <end position="263"/>
    </location>
</feature>
<dbReference type="AlphaFoldDB" id="A0A327RAU4"/>
<feature type="domain" description="Mannitol dehydrogenase C-terminal" evidence="4">
    <location>
        <begin position="281"/>
        <end position="435"/>
    </location>
</feature>
<dbReference type="GO" id="GO:0019592">
    <property type="term" value="P:mannitol catabolic process"/>
    <property type="evidence" value="ECO:0007669"/>
    <property type="project" value="TreeGrafter"/>
</dbReference>
<dbReference type="InterPro" id="IPR013328">
    <property type="entry name" value="6PGD_dom2"/>
</dbReference>
<dbReference type="GO" id="GO:0008926">
    <property type="term" value="F:mannitol-1-phosphate 5-dehydrogenase activity"/>
    <property type="evidence" value="ECO:0007669"/>
    <property type="project" value="TreeGrafter"/>
</dbReference>
<dbReference type="SUPFAM" id="SSF51735">
    <property type="entry name" value="NAD(P)-binding Rossmann-fold domains"/>
    <property type="match status" value="1"/>
</dbReference>
<keyword evidence="1" id="KW-0560">Oxidoreductase</keyword>
<dbReference type="SUPFAM" id="SSF48179">
    <property type="entry name" value="6-phosphogluconate dehydrogenase C-terminal domain-like"/>
    <property type="match status" value="1"/>
</dbReference>
<dbReference type="PANTHER" id="PTHR30524:SF0">
    <property type="entry name" value="ALTRONATE OXIDOREDUCTASE-RELATED"/>
    <property type="match status" value="1"/>
</dbReference>
<dbReference type="InterPro" id="IPR013131">
    <property type="entry name" value="Mannitol_DH_N"/>
</dbReference>
<proteinExistence type="predicted"/>
<dbReference type="Gene3D" id="1.10.1040.10">
    <property type="entry name" value="N-(1-d-carboxylethyl)-l-norvaline Dehydrogenase, domain 2"/>
    <property type="match status" value="1"/>
</dbReference>
<comment type="caution">
    <text evidence="5">The sequence shown here is derived from an EMBL/GenBank/DDBJ whole genome shotgun (WGS) entry which is preliminary data.</text>
</comment>
<evidence type="ECO:0000256" key="2">
    <source>
        <dbReference type="ARBA" id="ARBA00023027"/>
    </source>
</evidence>
<dbReference type="InterPro" id="IPR013118">
    <property type="entry name" value="Mannitol_DH_C"/>
</dbReference>
<name>A0A327RAU4_9BACT</name>
<evidence type="ECO:0000313" key="5">
    <source>
        <dbReference type="EMBL" id="RAJ11047.1"/>
    </source>
</evidence>
<protein>
    <submittedName>
        <fullName evidence="5">Tagaturonate reductase</fullName>
    </submittedName>
</protein>
<keyword evidence="2" id="KW-0520">NAD</keyword>
<sequence>MLPVLSKDFILKHPQYKVTPELFEYPERILQFGTGVLLRGLVDYLVDKANKQQIFKGRIVVVKSTGGDTQEFDVQNSLYTTNIKGVSQNQLVDGYLVNASISRVLQSVAKWSEVLEAANQPTMQVIISNTTEVGIQYTPESIFEGVPNSFPAKLLAVLYSRFTHYKGAADKGFVIVPTELVVDNGLLLKETLMKLAAYNELPADFQLWMVNANTFCSSLVDRIVPGKPKELEPLWNHTGYQDNLWITTEPYLLWAIEGDEKVKKVLSFHQADERMRILPVITPFREQKLRILNGSHTAAAATGYLLGLQTVHDCMKNDTMKGFFQTVILKEITPTLKDIVPGVETFANEVLERFANPFIVHNLQNITFQQSTKTNARNALTIVRYYEQFGHLPAMLCLGFATSLFYLNPVLKEGGKFLGRFNETLYEIKDDNAVVFANCWTDVNDVTELPQLQHLVEQVCKLLFNEELRALPGFTLLVAAHLHGMFTQTPNAYLSQFINDHQTV</sequence>
<dbReference type="NCBIfam" id="NF002969">
    <property type="entry name" value="PRK03643.1"/>
    <property type="match status" value="1"/>
</dbReference>
<dbReference type="RefSeq" id="WP_111596149.1">
    <property type="nucleotide sequence ID" value="NZ_QLLL01000001.1"/>
</dbReference>
<dbReference type="InterPro" id="IPR008927">
    <property type="entry name" value="6-PGluconate_DH-like_C_sf"/>
</dbReference>
<dbReference type="InterPro" id="IPR036291">
    <property type="entry name" value="NAD(P)-bd_dom_sf"/>
</dbReference>
<dbReference type="OrthoDB" id="9768714at2"/>
<dbReference type="PANTHER" id="PTHR30524">
    <property type="entry name" value="MANNITOL-1-PHOSPHATE 5-DEHYDROGENASE"/>
    <property type="match status" value="1"/>
</dbReference>
<dbReference type="Pfam" id="PF01232">
    <property type="entry name" value="Mannitol_dh"/>
    <property type="match status" value="1"/>
</dbReference>
<dbReference type="Pfam" id="PF08125">
    <property type="entry name" value="Mannitol_dh_C"/>
    <property type="match status" value="1"/>
</dbReference>
<dbReference type="Gene3D" id="3.40.50.720">
    <property type="entry name" value="NAD(P)-binding Rossmann-like Domain"/>
    <property type="match status" value="1"/>
</dbReference>
<evidence type="ECO:0000256" key="1">
    <source>
        <dbReference type="ARBA" id="ARBA00023002"/>
    </source>
</evidence>
<dbReference type="Proteomes" id="UP000249547">
    <property type="component" value="Unassembled WGS sequence"/>
</dbReference>
<evidence type="ECO:0000259" key="4">
    <source>
        <dbReference type="Pfam" id="PF08125"/>
    </source>
</evidence>
<evidence type="ECO:0000313" key="6">
    <source>
        <dbReference type="Proteomes" id="UP000249547"/>
    </source>
</evidence>
<accession>A0A327RAU4</accession>